<sequence length="121" mass="13937">FTRHTDPFKAARVVEILRQIRIGDDLTSNERHQVQELIREFADAFALSVKEVNHVKEAVHKLNIAKDAIFSRKVRQKPITPPQRQYLHEKIDEMLEAGIIESCKPEDVKCVSPTTLAQKTH</sequence>
<keyword evidence="2" id="KW-1185">Reference proteome</keyword>
<dbReference type="Proteomes" id="UP000308600">
    <property type="component" value="Unassembled WGS sequence"/>
</dbReference>
<organism evidence="1 2">
    <name type="scientific">Pluteus cervinus</name>
    <dbReference type="NCBI Taxonomy" id="181527"/>
    <lineage>
        <taxon>Eukaryota</taxon>
        <taxon>Fungi</taxon>
        <taxon>Dikarya</taxon>
        <taxon>Basidiomycota</taxon>
        <taxon>Agaricomycotina</taxon>
        <taxon>Agaricomycetes</taxon>
        <taxon>Agaricomycetidae</taxon>
        <taxon>Agaricales</taxon>
        <taxon>Pluteineae</taxon>
        <taxon>Pluteaceae</taxon>
        <taxon>Pluteus</taxon>
    </lineage>
</organism>
<protein>
    <submittedName>
        <fullName evidence="1">Uncharacterized protein</fullName>
    </submittedName>
</protein>
<feature type="non-terminal residue" evidence="1">
    <location>
        <position position="121"/>
    </location>
</feature>
<gene>
    <name evidence="1" type="ORF">BDN72DRAFT_734958</name>
</gene>
<name>A0ACD3AFR5_9AGAR</name>
<reference evidence="1 2" key="1">
    <citation type="journal article" date="2019" name="Nat. Ecol. Evol.">
        <title>Megaphylogeny resolves global patterns of mushroom evolution.</title>
        <authorList>
            <person name="Varga T."/>
            <person name="Krizsan K."/>
            <person name="Foldi C."/>
            <person name="Dima B."/>
            <person name="Sanchez-Garcia M."/>
            <person name="Sanchez-Ramirez S."/>
            <person name="Szollosi G.J."/>
            <person name="Szarkandi J.G."/>
            <person name="Papp V."/>
            <person name="Albert L."/>
            <person name="Andreopoulos W."/>
            <person name="Angelini C."/>
            <person name="Antonin V."/>
            <person name="Barry K.W."/>
            <person name="Bougher N.L."/>
            <person name="Buchanan P."/>
            <person name="Buyck B."/>
            <person name="Bense V."/>
            <person name="Catcheside P."/>
            <person name="Chovatia M."/>
            <person name="Cooper J."/>
            <person name="Damon W."/>
            <person name="Desjardin D."/>
            <person name="Finy P."/>
            <person name="Geml J."/>
            <person name="Haridas S."/>
            <person name="Hughes K."/>
            <person name="Justo A."/>
            <person name="Karasinski D."/>
            <person name="Kautmanova I."/>
            <person name="Kiss B."/>
            <person name="Kocsube S."/>
            <person name="Kotiranta H."/>
            <person name="LaButti K.M."/>
            <person name="Lechner B.E."/>
            <person name="Liimatainen K."/>
            <person name="Lipzen A."/>
            <person name="Lukacs Z."/>
            <person name="Mihaltcheva S."/>
            <person name="Morgado L.N."/>
            <person name="Niskanen T."/>
            <person name="Noordeloos M.E."/>
            <person name="Ohm R.A."/>
            <person name="Ortiz-Santana B."/>
            <person name="Ovrebo C."/>
            <person name="Racz N."/>
            <person name="Riley R."/>
            <person name="Savchenko A."/>
            <person name="Shiryaev A."/>
            <person name="Soop K."/>
            <person name="Spirin V."/>
            <person name="Szebenyi C."/>
            <person name="Tomsovsky M."/>
            <person name="Tulloss R.E."/>
            <person name="Uehling J."/>
            <person name="Grigoriev I.V."/>
            <person name="Vagvolgyi C."/>
            <person name="Papp T."/>
            <person name="Martin F.M."/>
            <person name="Miettinen O."/>
            <person name="Hibbett D.S."/>
            <person name="Nagy L.G."/>
        </authorList>
    </citation>
    <scope>NUCLEOTIDE SEQUENCE [LARGE SCALE GENOMIC DNA]</scope>
    <source>
        <strain evidence="1 2">NL-1719</strain>
    </source>
</reference>
<dbReference type="EMBL" id="ML208463">
    <property type="protein sequence ID" value="TFK64743.1"/>
    <property type="molecule type" value="Genomic_DNA"/>
</dbReference>
<proteinExistence type="predicted"/>
<accession>A0ACD3AFR5</accession>
<evidence type="ECO:0000313" key="2">
    <source>
        <dbReference type="Proteomes" id="UP000308600"/>
    </source>
</evidence>
<evidence type="ECO:0000313" key="1">
    <source>
        <dbReference type="EMBL" id="TFK64743.1"/>
    </source>
</evidence>
<feature type="non-terminal residue" evidence="1">
    <location>
        <position position="1"/>
    </location>
</feature>